<keyword evidence="1" id="KW-0732">Signal</keyword>
<gene>
    <name evidence="3" type="ORF">GCM10025863_07820</name>
</gene>
<dbReference type="Gene3D" id="3.40.190.10">
    <property type="entry name" value="Periplasmic binding protein-like II"/>
    <property type="match status" value="1"/>
</dbReference>
<evidence type="ECO:0000256" key="1">
    <source>
        <dbReference type="ARBA" id="ARBA00022729"/>
    </source>
</evidence>
<protein>
    <recommendedName>
        <fullName evidence="2">Solute-binding protein family 3/N-terminal domain-containing protein</fullName>
    </recommendedName>
</protein>
<evidence type="ECO:0000259" key="2">
    <source>
        <dbReference type="Pfam" id="PF00497"/>
    </source>
</evidence>
<dbReference type="Proteomes" id="UP001321543">
    <property type="component" value="Chromosome"/>
</dbReference>
<dbReference type="SUPFAM" id="SSF53850">
    <property type="entry name" value="Periplasmic binding protein-like II"/>
    <property type="match status" value="1"/>
</dbReference>
<keyword evidence="4" id="KW-1185">Reference proteome</keyword>
<dbReference type="PANTHER" id="PTHR35936">
    <property type="entry name" value="MEMBRANE-BOUND LYTIC MUREIN TRANSGLYCOSYLASE F"/>
    <property type="match status" value="1"/>
</dbReference>
<proteinExistence type="predicted"/>
<dbReference type="EMBL" id="AP027728">
    <property type="protein sequence ID" value="BDZ38168.1"/>
    <property type="molecule type" value="Genomic_DNA"/>
</dbReference>
<dbReference type="Pfam" id="PF00497">
    <property type="entry name" value="SBP_bac_3"/>
    <property type="match status" value="1"/>
</dbReference>
<organism evidence="3 4">
    <name type="scientific">Microbacterium suwonense</name>
    <dbReference type="NCBI Taxonomy" id="683047"/>
    <lineage>
        <taxon>Bacteria</taxon>
        <taxon>Bacillati</taxon>
        <taxon>Actinomycetota</taxon>
        <taxon>Actinomycetes</taxon>
        <taxon>Micrococcales</taxon>
        <taxon>Microbacteriaceae</taxon>
        <taxon>Microbacterium</taxon>
    </lineage>
</organism>
<name>A0ABN6X242_9MICO</name>
<evidence type="ECO:0000313" key="4">
    <source>
        <dbReference type="Proteomes" id="UP001321543"/>
    </source>
</evidence>
<dbReference type="InterPro" id="IPR001638">
    <property type="entry name" value="Solute-binding_3/MltF_N"/>
</dbReference>
<accession>A0ABN6X242</accession>
<sequence length="172" mass="18086">MRAAVRRRRNDRFAGRGEGCVPAHAFPTLADGVLTIVAGESPVNFHSETPQGPYTGISYELVSEFAAENCLSLDVTLGTAGGSQLALQEGQADLMVTMAIATPERKQVFNLSDRILFEGMGIVSSDGSYKTVEDLKGRQIGVQTGASWGRSFASCTAAMSSSTPISPPSAPT</sequence>
<evidence type="ECO:0000313" key="3">
    <source>
        <dbReference type="EMBL" id="BDZ38168.1"/>
    </source>
</evidence>
<dbReference type="RefSeq" id="WP_434019613.1">
    <property type="nucleotide sequence ID" value="NZ_AP027728.1"/>
</dbReference>
<feature type="domain" description="Solute-binding protein family 3/N-terminal" evidence="2">
    <location>
        <begin position="41"/>
        <end position="129"/>
    </location>
</feature>
<reference evidence="4" key="1">
    <citation type="journal article" date="2019" name="Int. J. Syst. Evol. Microbiol.">
        <title>The Global Catalogue of Microorganisms (GCM) 10K type strain sequencing project: providing services to taxonomists for standard genome sequencing and annotation.</title>
        <authorList>
            <consortium name="The Broad Institute Genomics Platform"/>
            <consortium name="The Broad Institute Genome Sequencing Center for Infectious Disease"/>
            <person name="Wu L."/>
            <person name="Ma J."/>
        </authorList>
    </citation>
    <scope>NUCLEOTIDE SEQUENCE [LARGE SCALE GENOMIC DNA]</scope>
    <source>
        <strain evidence="4">NBRC 106310</strain>
    </source>
</reference>